<dbReference type="Gene3D" id="3.30.40.10">
    <property type="entry name" value="Zinc/RING finger domain, C3HC4 (zinc finger)"/>
    <property type="match status" value="1"/>
</dbReference>
<evidence type="ECO:0000313" key="3">
    <source>
        <dbReference type="Proteomes" id="UP001500622"/>
    </source>
</evidence>
<feature type="domain" description="UBP-type" evidence="1">
    <location>
        <begin position="2"/>
        <end position="98"/>
    </location>
</feature>
<reference evidence="3" key="1">
    <citation type="journal article" date="2019" name="Int. J. Syst. Evol. Microbiol.">
        <title>The Global Catalogue of Microorganisms (GCM) 10K type strain sequencing project: providing services to taxonomists for standard genome sequencing and annotation.</title>
        <authorList>
            <consortium name="The Broad Institute Genomics Platform"/>
            <consortium name="The Broad Institute Genome Sequencing Center for Infectious Disease"/>
            <person name="Wu L."/>
            <person name="Ma J."/>
        </authorList>
    </citation>
    <scope>NUCLEOTIDE SEQUENCE [LARGE SCALE GENOMIC DNA]</scope>
    <source>
        <strain evidence="3">JCM 17810</strain>
    </source>
</reference>
<evidence type="ECO:0000313" key="2">
    <source>
        <dbReference type="EMBL" id="GAA4430292.1"/>
    </source>
</evidence>
<accession>A0ABP8LJT5</accession>
<gene>
    <name evidence="2" type="ORF">GCM10023169_33550</name>
</gene>
<sequence>MTLCTHLDQIDYDSVDPDAEGCEECLAGGGQWVHLRACQRCGHIGCCDSSPGRHARTHVMDTGHPVIRSYEPGESWFYCYPDDLLFELSGAPPAPTHA</sequence>
<proteinExistence type="predicted"/>
<name>A0ABP8LJT5_9MICO</name>
<dbReference type="InterPro" id="IPR001607">
    <property type="entry name" value="Znf_UBP"/>
</dbReference>
<dbReference type="Proteomes" id="UP001500622">
    <property type="component" value="Unassembled WGS sequence"/>
</dbReference>
<dbReference type="SUPFAM" id="SSF57850">
    <property type="entry name" value="RING/U-box"/>
    <property type="match status" value="1"/>
</dbReference>
<dbReference type="Pfam" id="PF02148">
    <property type="entry name" value="zf-UBP"/>
    <property type="match status" value="1"/>
</dbReference>
<comment type="caution">
    <text evidence="2">The sequence shown here is derived from an EMBL/GenBank/DDBJ whole genome shotgun (WGS) entry which is preliminary data.</text>
</comment>
<evidence type="ECO:0000259" key="1">
    <source>
        <dbReference type="PROSITE" id="PS50271"/>
    </source>
</evidence>
<organism evidence="2 3">
    <name type="scientific">Georgenia halophila</name>
    <dbReference type="NCBI Taxonomy" id="620889"/>
    <lineage>
        <taxon>Bacteria</taxon>
        <taxon>Bacillati</taxon>
        <taxon>Actinomycetota</taxon>
        <taxon>Actinomycetes</taxon>
        <taxon>Micrococcales</taxon>
        <taxon>Bogoriellaceae</taxon>
        <taxon>Georgenia</taxon>
    </lineage>
</organism>
<dbReference type="PROSITE" id="PS50271">
    <property type="entry name" value="ZF_UBP"/>
    <property type="match status" value="1"/>
</dbReference>
<protein>
    <submittedName>
        <fullName evidence="2">UBP-type zinc finger domain-containing protein</fullName>
    </submittedName>
</protein>
<dbReference type="InterPro" id="IPR013083">
    <property type="entry name" value="Znf_RING/FYVE/PHD"/>
</dbReference>
<dbReference type="RefSeq" id="WP_345217632.1">
    <property type="nucleotide sequence ID" value="NZ_BAABGN010000013.1"/>
</dbReference>
<dbReference type="EMBL" id="BAABGN010000013">
    <property type="protein sequence ID" value="GAA4430292.1"/>
    <property type="molecule type" value="Genomic_DNA"/>
</dbReference>
<keyword evidence="3" id="KW-1185">Reference proteome</keyword>